<evidence type="ECO:0000313" key="1">
    <source>
        <dbReference type="EMBL" id="AEI48330.1"/>
    </source>
</evidence>
<name>A0A7U3ZJF4_RUNSL</name>
<keyword evidence="2" id="KW-1185">Reference proteome</keyword>
<dbReference type="RefSeq" id="WP_013927643.1">
    <property type="nucleotide sequence ID" value="NC_015703.1"/>
</dbReference>
<accession>A0A7U3ZJF4</accession>
<reference evidence="2" key="1">
    <citation type="submission" date="2011-06" db="EMBL/GenBank/DDBJ databases">
        <title>The complete genome of chromosome of Runella slithyformis DSM 19594.</title>
        <authorList>
            <consortium name="US DOE Joint Genome Institute (JGI-PGF)"/>
            <person name="Lucas S."/>
            <person name="Han J."/>
            <person name="Lapidus A."/>
            <person name="Bruce D."/>
            <person name="Goodwin L."/>
            <person name="Pitluck S."/>
            <person name="Peters L."/>
            <person name="Kyrpides N."/>
            <person name="Mavromatis K."/>
            <person name="Ivanova N."/>
            <person name="Ovchinnikova G."/>
            <person name="Zhang X."/>
            <person name="Misra M."/>
            <person name="Detter J.C."/>
            <person name="Tapia R."/>
            <person name="Han C."/>
            <person name="Land M."/>
            <person name="Hauser L."/>
            <person name="Markowitz V."/>
            <person name="Cheng J.-F."/>
            <person name="Hugenholtz P."/>
            <person name="Woyke T."/>
            <person name="Wu D."/>
            <person name="Tindall B."/>
            <person name="Faehrich R."/>
            <person name="Brambilla E."/>
            <person name="Klenk H.-P."/>
            <person name="Eisen J.A."/>
        </authorList>
    </citation>
    <scope>NUCLEOTIDE SEQUENCE [LARGE SCALE GENOMIC DNA]</scope>
    <source>
        <strain evidence="2">ATCC 29530 / DSM 19594 / LMG 11500 / NCIMB 11436 / LSU 4</strain>
    </source>
</reference>
<dbReference type="KEGG" id="rsi:Runsl_1906"/>
<dbReference type="EMBL" id="CP002859">
    <property type="protein sequence ID" value="AEI48330.1"/>
    <property type="molecule type" value="Genomic_DNA"/>
</dbReference>
<dbReference type="Proteomes" id="UP000000493">
    <property type="component" value="Chromosome"/>
</dbReference>
<organism evidence="1 2">
    <name type="scientific">Runella slithyformis (strain ATCC 29530 / DSM 19594 / LMG 11500 / NCIMB 11436 / LSU 4)</name>
    <dbReference type="NCBI Taxonomy" id="761193"/>
    <lineage>
        <taxon>Bacteria</taxon>
        <taxon>Pseudomonadati</taxon>
        <taxon>Bacteroidota</taxon>
        <taxon>Cytophagia</taxon>
        <taxon>Cytophagales</taxon>
        <taxon>Spirosomataceae</taxon>
        <taxon>Runella</taxon>
    </lineage>
</organism>
<dbReference type="Gene3D" id="2.60.40.1930">
    <property type="match status" value="1"/>
</dbReference>
<protein>
    <recommendedName>
        <fullName evidence="3">Macroglobulin domain-containing protein</fullName>
    </recommendedName>
</protein>
<reference evidence="1 2" key="2">
    <citation type="journal article" date="2012" name="Stand. Genomic Sci.">
        <title>Complete genome sequence of the aquatic bacterium Runella slithyformis type strain (LSU 4(T)).</title>
        <authorList>
            <person name="Copeland A."/>
            <person name="Zhang X."/>
            <person name="Misra M."/>
            <person name="Lapidus A."/>
            <person name="Nolan M."/>
            <person name="Lucas S."/>
            <person name="Deshpande S."/>
            <person name="Cheng J.F."/>
            <person name="Tapia R."/>
            <person name="Goodwin L.A."/>
            <person name="Pitluck S."/>
            <person name="Liolios K."/>
            <person name="Pagani I."/>
            <person name="Ivanova N."/>
            <person name="Mikhailova N."/>
            <person name="Pati A."/>
            <person name="Chen A."/>
            <person name="Palaniappan K."/>
            <person name="Land M."/>
            <person name="Hauser L."/>
            <person name="Pan C."/>
            <person name="Jeffries C.D."/>
            <person name="Detter J.C."/>
            <person name="Brambilla E.M."/>
            <person name="Rohde M."/>
            <person name="Djao O.D."/>
            <person name="Goker M."/>
            <person name="Sikorski J."/>
            <person name="Tindall B.J."/>
            <person name="Woyke T."/>
            <person name="Bristow J."/>
            <person name="Eisen J.A."/>
            <person name="Markowitz V."/>
            <person name="Hugenholtz P."/>
            <person name="Kyrpides N.C."/>
            <person name="Klenk H.P."/>
            <person name="Mavromatis K."/>
        </authorList>
    </citation>
    <scope>NUCLEOTIDE SEQUENCE [LARGE SCALE GENOMIC DNA]</scope>
    <source>
        <strain evidence="2">ATCC 29530 / DSM 19594 / LMG 11500 / NCIMB 11436 / LSU 4</strain>
    </source>
</reference>
<proteinExistence type="predicted"/>
<evidence type="ECO:0000313" key="2">
    <source>
        <dbReference type="Proteomes" id="UP000000493"/>
    </source>
</evidence>
<evidence type="ECO:0008006" key="3">
    <source>
        <dbReference type="Google" id="ProtNLM"/>
    </source>
</evidence>
<gene>
    <name evidence="1" type="ordered locus">Runsl_1906</name>
</gene>
<sequence>MNRNFIGLHLINLLKKRLFWAFLLIPLIGISQTAPLSQTLIQYNQQAVQEKVFVHLDRPLYVVGETIWFKTFCLDAALHTPLNMSKVAYLEVLDRDHNPVLQTKIALEEGKGFGSVFIPPFIQSGHYSVRSYTNWMKNFSPDFYFETTVSIVNPFSKPVLTPSPKPALTYDLQLFPEGGNLVKGLESKIAFRAVGEDGKGIKFKGSIVNQQNDTVAHFEPFKFGIGSFSFTPKEGETYRVLLQDTQKQWFTYSLPALREQGHTMQVNESGVALEVTVSARIPNGASEVYLLAHTGGVPKVTEMKLLNGGKATFLINKSALGDGITALTVFDANRKPVCERLYFKRTAQPLILTAKADKQQYNLREKITLDIASALKSTTPTPADLSVSVYLVDSLPTEEPISIDTYLSLTSDLKGTVESPAYYFINSSREVDQALDNLMLTQGWRRFNAEDIDRKTSFAFLPEQGGHFIRGRVVNSQTGLPAPYVATYLAAPDKRAQLFVSRSDSLGNISYEMKHFFGSKEIIVQTNTLYDSTYRIEINSPYSDKISSRALPPFSFDAGWKNPLLTRSINMQTQNAFIPKSALQMTTGENDTLAFYGVPDEKYFLDAFTRFPTVEEVLREYVPGVGVRKRRGHFYFLVFDKLQPGVFFEEDPLMLVDGIPVFDTDKIMAFDPLKIKKLEVIDGLYYLGPMSFSGIVSFSTYKGDLAGFPLDPRALVQSYEGVQGKREFYAPVYDTPDQLKSRTPDFRNLLHWSPQVMTDEQGKKSLSFYSSDQPGTYKAVVQGLTANGAAGSKTFTFEVKKSTL</sequence>
<dbReference type="AlphaFoldDB" id="A0A7U3ZJF4"/>